<evidence type="ECO:0000256" key="3">
    <source>
        <dbReference type="ARBA" id="ARBA00022722"/>
    </source>
</evidence>
<feature type="domain" description="PIN" evidence="9">
    <location>
        <begin position="2"/>
        <end position="122"/>
    </location>
</feature>
<organism evidence="10 11">
    <name type="scientific">Alloalcanivorax balearicus MACL04</name>
    <dbReference type="NCBI Taxonomy" id="1177182"/>
    <lineage>
        <taxon>Bacteria</taxon>
        <taxon>Pseudomonadati</taxon>
        <taxon>Pseudomonadota</taxon>
        <taxon>Gammaproteobacteria</taxon>
        <taxon>Oceanospirillales</taxon>
        <taxon>Alcanivoracaceae</taxon>
        <taxon>Alloalcanivorax</taxon>
    </lineage>
</organism>
<dbReference type="CDD" id="cd18731">
    <property type="entry name" value="PIN_NgFitB-like"/>
    <property type="match status" value="1"/>
</dbReference>
<sequence>MIVLDTNVLSELMRPAPEPRVVAWLDRQPGRDVAVTSITVAEILHGVRRLPAGRRKRRLTDLSIGLFNEEFAGRVLPFDAPAAAYYAEKLAACEKRGRPVHMADAQIAAICERHGAVLATRNIKDFEPLGVSLLNPWMAHSLASKLPTAAL</sequence>
<comment type="cofactor">
    <cofactor evidence="1 8">
        <name>Mg(2+)</name>
        <dbReference type="ChEBI" id="CHEBI:18420"/>
    </cofactor>
</comment>
<dbReference type="HAMAP" id="MF_00265">
    <property type="entry name" value="VapC_Nob1"/>
    <property type="match status" value="1"/>
</dbReference>
<gene>
    <name evidence="8" type="primary">vapC</name>
    <name evidence="10" type="ORF">MA04_03439</name>
</gene>
<evidence type="ECO:0000256" key="5">
    <source>
        <dbReference type="ARBA" id="ARBA00022801"/>
    </source>
</evidence>
<dbReference type="PANTHER" id="PTHR33653">
    <property type="entry name" value="RIBONUCLEASE VAPC2"/>
    <property type="match status" value="1"/>
</dbReference>
<dbReference type="InterPro" id="IPR002716">
    <property type="entry name" value="PIN_dom"/>
</dbReference>
<keyword evidence="4 8" id="KW-0479">Metal-binding</keyword>
<comment type="function">
    <text evidence="8">Toxic component of a toxin-antitoxin (TA) system. An RNase.</text>
</comment>
<dbReference type="InterPro" id="IPR022907">
    <property type="entry name" value="VapC_family"/>
</dbReference>
<protein>
    <recommendedName>
        <fullName evidence="8">Ribonuclease VapC</fullName>
        <shortName evidence="8">RNase VapC</shortName>
        <ecNumber evidence="8">3.1.-.-</ecNumber>
    </recommendedName>
    <alternativeName>
        <fullName evidence="8">Toxin VapC</fullName>
    </alternativeName>
</protein>
<dbReference type="Proteomes" id="UP001064106">
    <property type="component" value="Unassembled WGS sequence"/>
</dbReference>
<feature type="binding site" evidence="8">
    <location>
        <position position="5"/>
    </location>
    <ligand>
        <name>Mg(2+)</name>
        <dbReference type="ChEBI" id="CHEBI:18420"/>
    </ligand>
</feature>
<dbReference type="InterPro" id="IPR029060">
    <property type="entry name" value="PIN-like_dom_sf"/>
</dbReference>
<accession>A0ABT2R301</accession>
<dbReference type="EC" id="3.1.-.-" evidence="8"/>
<dbReference type="RefSeq" id="WP_262461824.1">
    <property type="nucleotide sequence ID" value="NZ_ARXS01000025.1"/>
</dbReference>
<evidence type="ECO:0000256" key="8">
    <source>
        <dbReference type="HAMAP-Rule" id="MF_00265"/>
    </source>
</evidence>
<evidence type="ECO:0000313" key="10">
    <source>
        <dbReference type="EMBL" id="MCU5784139.1"/>
    </source>
</evidence>
<dbReference type="EMBL" id="ARXS01000025">
    <property type="protein sequence ID" value="MCU5784139.1"/>
    <property type="molecule type" value="Genomic_DNA"/>
</dbReference>
<comment type="similarity">
    <text evidence="7 8">Belongs to the PINc/VapC protein family.</text>
</comment>
<evidence type="ECO:0000256" key="4">
    <source>
        <dbReference type="ARBA" id="ARBA00022723"/>
    </source>
</evidence>
<evidence type="ECO:0000256" key="6">
    <source>
        <dbReference type="ARBA" id="ARBA00022842"/>
    </source>
</evidence>
<comment type="caution">
    <text evidence="10">The sequence shown here is derived from an EMBL/GenBank/DDBJ whole genome shotgun (WGS) entry which is preliminary data.</text>
</comment>
<keyword evidence="2 8" id="KW-1277">Toxin-antitoxin system</keyword>
<keyword evidence="5 8" id="KW-0378">Hydrolase</keyword>
<dbReference type="PANTHER" id="PTHR33653:SF1">
    <property type="entry name" value="RIBONUCLEASE VAPC2"/>
    <property type="match status" value="1"/>
</dbReference>
<evidence type="ECO:0000259" key="9">
    <source>
        <dbReference type="Pfam" id="PF01850"/>
    </source>
</evidence>
<dbReference type="InterPro" id="IPR050556">
    <property type="entry name" value="Type_II_TA_system_RNase"/>
</dbReference>
<keyword evidence="8" id="KW-0800">Toxin</keyword>
<dbReference type="Gene3D" id="3.40.50.1010">
    <property type="entry name" value="5'-nuclease"/>
    <property type="match status" value="1"/>
</dbReference>
<feature type="binding site" evidence="8">
    <location>
        <position position="104"/>
    </location>
    <ligand>
        <name>Mg(2+)</name>
        <dbReference type="ChEBI" id="CHEBI:18420"/>
    </ligand>
</feature>
<evidence type="ECO:0000256" key="2">
    <source>
        <dbReference type="ARBA" id="ARBA00022649"/>
    </source>
</evidence>
<dbReference type="SUPFAM" id="SSF88723">
    <property type="entry name" value="PIN domain-like"/>
    <property type="match status" value="1"/>
</dbReference>
<dbReference type="Pfam" id="PF01850">
    <property type="entry name" value="PIN"/>
    <property type="match status" value="1"/>
</dbReference>
<reference evidence="10" key="1">
    <citation type="submission" date="2012-09" db="EMBL/GenBank/DDBJ databases">
        <title>Genome Sequence of alkane-degrading Bacterium Alcanivorax balearicus MACL04.</title>
        <authorList>
            <person name="Lai Q."/>
            <person name="Shao Z."/>
        </authorList>
    </citation>
    <scope>NUCLEOTIDE SEQUENCE</scope>
    <source>
        <strain evidence="10">MACL04</strain>
    </source>
</reference>
<evidence type="ECO:0000313" key="11">
    <source>
        <dbReference type="Proteomes" id="UP001064106"/>
    </source>
</evidence>
<proteinExistence type="inferred from homology"/>
<name>A0ABT2R301_9GAMM</name>
<keyword evidence="3 8" id="KW-0540">Nuclease</keyword>
<keyword evidence="11" id="KW-1185">Reference proteome</keyword>
<keyword evidence="6 8" id="KW-0460">Magnesium</keyword>
<evidence type="ECO:0000256" key="7">
    <source>
        <dbReference type="ARBA" id="ARBA00038093"/>
    </source>
</evidence>
<evidence type="ECO:0000256" key="1">
    <source>
        <dbReference type="ARBA" id="ARBA00001946"/>
    </source>
</evidence>